<sequence length="134" mass="14725">MGNDASRDATAATAPHPDFQLVQSSSEFRTLRKSHRSFVFPIAGAFLLWYFMYVLLADYAHDFMSIKVAGNINLGLILGLLQFVTTFGITAWYVSHANRKLDPAAESIRTEIEHHDFDNGTAAATGADAEGSTR</sequence>
<evidence type="ECO:0000313" key="2">
    <source>
        <dbReference type="EMBL" id="MBL0706664.1"/>
    </source>
</evidence>
<protein>
    <submittedName>
        <fullName evidence="2">DUF485 domain-containing protein</fullName>
    </submittedName>
</protein>
<keyword evidence="1" id="KW-0812">Transmembrane</keyword>
<keyword evidence="1" id="KW-0472">Membrane</keyword>
<feature type="transmembrane region" description="Helical" evidence="1">
    <location>
        <begin position="38"/>
        <end position="60"/>
    </location>
</feature>
<accession>A0ABS1K4S8</accession>
<keyword evidence="1" id="KW-1133">Transmembrane helix</keyword>
<evidence type="ECO:0000256" key="1">
    <source>
        <dbReference type="SAM" id="Phobius"/>
    </source>
</evidence>
<evidence type="ECO:0000313" key="3">
    <source>
        <dbReference type="Proteomes" id="UP000639051"/>
    </source>
</evidence>
<organism evidence="2 3">
    <name type="scientific">Sinomonas cellulolyticus</name>
    <dbReference type="NCBI Taxonomy" id="2801916"/>
    <lineage>
        <taxon>Bacteria</taxon>
        <taxon>Bacillati</taxon>
        <taxon>Actinomycetota</taxon>
        <taxon>Actinomycetes</taxon>
        <taxon>Micrococcales</taxon>
        <taxon>Micrococcaceae</taxon>
        <taxon>Sinomonas</taxon>
    </lineage>
</organism>
<dbReference type="RefSeq" id="WP_189694601.1">
    <property type="nucleotide sequence ID" value="NZ_BNCM01000012.1"/>
</dbReference>
<dbReference type="Pfam" id="PF04341">
    <property type="entry name" value="DUF485"/>
    <property type="match status" value="1"/>
</dbReference>
<dbReference type="Proteomes" id="UP000639051">
    <property type="component" value="Unassembled WGS sequence"/>
</dbReference>
<dbReference type="InterPro" id="IPR007436">
    <property type="entry name" value="DUF485"/>
</dbReference>
<dbReference type="EMBL" id="JAERRC010000035">
    <property type="protein sequence ID" value="MBL0706664.1"/>
    <property type="molecule type" value="Genomic_DNA"/>
</dbReference>
<proteinExistence type="predicted"/>
<keyword evidence="3" id="KW-1185">Reference proteome</keyword>
<dbReference type="PANTHER" id="PTHR38441">
    <property type="entry name" value="INTEGRAL MEMBRANE PROTEIN-RELATED"/>
    <property type="match status" value="1"/>
</dbReference>
<comment type="caution">
    <text evidence="2">The sequence shown here is derived from an EMBL/GenBank/DDBJ whole genome shotgun (WGS) entry which is preliminary data.</text>
</comment>
<feature type="transmembrane region" description="Helical" evidence="1">
    <location>
        <begin position="72"/>
        <end position="94"/>
    </location>
</feature>
<reference evidence="2 3" key="1">
    <citation type="submission" date="2021-01" db="EMBL/GenBank/DDBJ databases">
        <title>Genome public.</title>
        <authorList>
            <person name="Liu C."/>
            <person name="Sun Q."/>
        </authorList>
    </citation>
    <scope>NUCLEOTIDE SEQUENCE [LARGE SCALE GENOMIC DNA]</scope>
    <source>
        <strain evidence="2 3">JC656</strain>
    </source>
</reference>
<gene>
    <name evidence="2" type="ORF">JJE72_14310</name>
</gene>
<dbReference type="PANTHER" id="PTHR38441:SF1">
    <property type="entry name" value="MEMBRANE PROTEIN"/>
    <property type="match status" value="1"/>
</dbReference>
<name>A0ABS1K4S8_9MICC</name>